<comment type="caution">
    <text evidence="2">The sequence shown here is derived from an EMBL/GenBank/DDBJ whole genome shotgun (WGS) entry which is preliminary data.</text>
</comment>
<dbReference type="Proteomes" id="UP000214365">
    <property type="component" value="Unassembled WGS sequence"/>
</dbReference>
<evidence type="ECO:0000256" key="1">
    <source>
        <dbReference type="SAM" id="SignalP"/>
    </source>
</evidence>
<accession>A0A225AG98</accession>
<name>A0A225AG98_TALAT</name>
<dbReference type="GeneID" id="31004778"/>
<sequence length="546" mass="58222">MHFLLLLGFGEALLASARPLGSGSAVHLPRNSLPQCANDPVWIQFQYSPLQAQASAFCSAFIGQTVTQAVTVQPTTTRIEPVTTITEKTVDVTVTDTLDVLDTVTQWYSSTAIVPVTITSVIEDIVPTTDFITTTDATSISTATDVVTTSVTDTTVTSTVVSTDAFTTTDATVYATQTSTLSMTVTDATVTNTITSFRTVSTVATLVQTIVQRDVEVEDDQEYIEACPAPEPECTSPDCLFSSWLDEVSTIATSDLSSACSCLVVPATTTTTVLTTGSQAPSIFATATSRVTAFQGRTSSHIVSATSVISETLHFSRSVTQTIISPTTRYIHATASSSAIVTRVATENKAASTTITSVESVTIDETASATSTVVASATIDETASTTISVTETRTATVSPTSCAQLPNPYYDATAGRTYELQCGYEYSYSAFKIVGLDIYVTFAQCLSACSTYSTCHYVQYDHNVQECFLLNAVTGGQAESVVDVAQLDIQNVSPYFFEIILVGGQITEYMVVAIHGSCRQAWYYSEIDPEAGSEFSNTHDGKAYEQ</sequence>
<gene>
    <name evidence="2" type="ORF">UA08_05022</name>
</gene>
<dbReference type="STRING" id="1441469.A0A225AG98"/>
<keyword evidence="1" id="KW-0732">Signal</keyword>
<protein>
    <recommendedName>
        <fullName evidence="4">Apple domain-containing protein</fullName>
    </recommendedName>
</protein>
<organism evidence="2 3">
    <name type="scientific">Talaromyces atroroseus</name>
    <dbReference type="NCBI Taxonomy" id="1441469"/>
    <lineage>
        <taxon>Eukaryota</taxon>
        <taxon>Fungi</taxon>
        <taxon>Dikarya</taxon>
        <taxon>Ascomycota</taxon>
        <taxon>Pezizomycotina</taxon>
        <taxon>Eurotiomycetes</taxon>
        <taxon>Eurotiomycetidae</taxon>
        <taxon>Eurotiales</taxon>
        <taxon>Trichocomaceae</taxon>
        <taxon>Talaromyces</taxon>
        <taxon>Talaromyces sect. Trachyspermi</taxon>
    </lineage>
</organism>
<dbReference type="OrthoDB" id="4365726at2759"/>
<evidence type="ECO:0000313" key="3">
    <source>
        <dbReference type="Proteomes" id="UP000214365"/>
    </source>
</evidence>
<feature type="signal peptide" evidence="1">
    <location>
        <begin position="1"/>
        <end position="17"/>
    </location>
</feature>
<dbReference type="AlphaFoldDB" id="A0A225AG98"/>
<dbReference type="RefSeq" id="XP_020119811.1">
    <property type="nucleotide sequence ID" value="XM_020267668.1"/>
</dbReference>
<reference evidence="2 3" key="1">
    <citation type="submission" date="2015-06" db="EMBL/GenBank/DDBJ databases">
        <title>Talaromyces atroroseus IBT 11181 draft genome.</title>
        <authorList>
            <person name="Rasmussen K.B."/>
            <person name="Rasmussen S."/>
            <person name="Petersen B."/>
            <person name="Sicheritz-Ponten T."/>
            <person name="Mortensen U.H."/>
            <person name="Thrane U."/>
        </authorList>
    </citation>
    <scope>NUCLEOTIDE SEQUENCE [LARGE SCALE GENOMIC DNA]</scope>
    <source>
        <strain evidence="2 3">IBT 11181</strain>
    </source>
</reference>
<feature type="chain" id="PRO_5012985458" description="Apple domain-containing protein" evidence="1">
    <location>
        <begin position="18"/>
        <end position="546"/>
    </location>
</feature>
<keyword evidence="3" id="KW-1185">Reference proteome</keyword>
<evidence type="ECO:0008006" key="4">
    <source>
        <dbReference type="Google" id="ProtNLM"/>
    </source>
</evidence>
<evidence type="ECO:0000313" key="2">
    <source>
        <dbReference type="EMBL" id="OKL59690.1"/>
    </source>
</evidence>
<dbReference type="EMBL" id="LFMY01000007">
    <property type="protein sequence ID" value="OKL59690.1"/>
    <property type="molecule type" value="Genomic_DNA"/>
</dbReference>
<proteinExistence type="predicted"/>